<evidence type="ECO:0000313" key="3">
    <source>
        <dbReference type="EMBL" id="CAK1542705.1"/>
    </source>
</evidence>
<dbReference type="AlphaFoldDB" id="A0AAV1IZV2"/>
<keyword evidence="2" id="KW-0472">Membrane</keyword>
<comment type="caution">
    <text evidence="3">The sequence shown here is derived from an EMBL/GenBank/DDBJ whole genome shotgun (WGS) entry which is preliminary data.</text>
</comment>
<evidence type="ECO:0000256" key="1">
    <source>
        <dbReference type="SAM" id="MobiDB-lite"/>
    </source>
</evidence>
<accession>A0AAV1IZV2</accession>
<feature type="region of interest" description="Disordered" evidence="1">
    <location>
        <begin position="1"/>
        <end position="27"/>
    </location>
</feature>
<dbReference type="Proteomes" id="UP001497472">
    <property type="component" value="Unassembled WGS sequence"/>
</dbReference>
<feature type="transmembrane region" description="Helical" evidence="2">
    <location>
        <begin position="37"/>
        <end position="55"/>
    </location>
</feature>
<sequence length="86" mass="10013">MNRVCQTIPEVEEPRGDSTQPTSYPYKKKDPSKRMRLIFNALGIVIAVLATYMIVSTDSKLYVIFWLCYSVLRRLMVKSRSHLKTE</sequence>
<protein>
    <submittedName>
        <fullName evidence="3">Uncharacterized protein</fullName>
    </submittedName>
</protein>
<gene>
    <name evidence="3" type="ORF">LNINA_LOCUS2568</name>
</gene>
<evidence type="ECO:0000256" key="2">
    <source>
        <dbReference type="SAM" id="Phobius"/>
    </source>
</evidence>
<proteinExistence type="predicted"/>
<name>A0AAV1IZV2_9NEOP</name>
<keyword evidence="2" id="KW-1133">Transmembrane helix</keyword>
<organism evidence="3 4">
    <name type="scientific">Leptosia nina</name>
    <dbReference type="NCBI Taxonomy" id="320188"/>
    <lineage>
        <taxon>Eukaryota</taxon>
        <taxon>Metazoa</taxon>
        <taxon>Ecdysozoa</taxon>
        <taxon>Arthropoda</taxon>
        <taxon>Hexapoda</taxon>
        <taxon>Insecta</taxon>
        <taxon>Pterygota</taxon>
        <taxon>Neoptera</taxon>
        <taxon>Endopterygota</taxon>
        <taxon>Lepidoptera</taxon>
        <taxon>Glossata</taxon>
        <taxon>Ditrysia</taxon>
        <taxon>Papilionoidea</taxon>
        <taxon>Pieridae</taxon>
        <taxon>Pierinae</taxon>
        <taxon>Leptosia</taxon>
    </lineage>
</organism>
<keyword evidence="4" id="KW-1185">Reference proteome</keyword>
<reference evidence="3 4" key="1">
    <citation type="submission" date="2023-11" db="EMBL/GenBank/DDBJ databases">
        <authorList>
            <person name="Okamura Y."/>
        </authorList>
    </citation>
    <scope>NUCLEOTIDE SEQUENCE [LARGE SCALE GENOMIC DNA]</scope>
</reference>
<dbReference type="EMBL" id="CAVLEF010000003">
    <property type="protein sequence ID" value="CAK1542705.1"/>
    <property type="molecule type" value="Genomic_DNA"/>
</dbReference>
<keyword evidence="2" id="KW-0812">Transmembrane</keyword>
<evidence type="ECO:0000313" key="4">
    <source>
        <dbReference type="Proteomes" id="UP001497472"/>
    </source>
</evidence>